<keyword evidence="1" id="KW-0472">Membrane</keyword>
<dbReference type="InterPro" id="IPR036691">
    <property type="entry name" value="Endo/exonu/phosph_ase_sf"/>
</dbReference>
<evidence type="ECO:0000256" key="1">
    <source>
        <dbReference type="SAM" id="Phobius"/>
    </source>
</evidence>
<feature type="transmembrane region" description="Helical" evidence="1">
    <location>
        <begin position="44"/>
        <end position="61"/>
    </location>
</feature>
<keyword evidence="1" id="KW-0812">Transmembrane</keyword>
<dbReference type="RefSeq" id="WP_204009735.1">
    <property type="nucleotide sequence ID" value="NZ_BOPG01000093.1"/>
</dbReference>
<feature type="transmembrane region" description="Helical" evidence="1">
    <location>
        <begin position="68"/>
        <end position="87"/>
    </location>
</feature>
<dbReference type="Proteomes" id="UP000612585">
    <property type="component" value="Unassembled WGS sequence"/>
</dbReference>
<proteinExistence type="predicted"/>
<gene>
    <name evidence="3" type="ORF">Vau01_108960</name>
</gene>
<sequence>MGSSWSWRRGRPTAGLAVAVAALLTFHGVVPNTLLHLGSLLETVLVWLILAVPVLVEVAVLRRSLLALVASLLPVVAWFGVFGGGLLPASGQFDVTVVQHNVNDVNPDPAGTARALAALRPDLIGLVEVTVPAYGEALAEQYPYSTVQGTVGLWSRYPLVDARHLDIKPAGLAADWNRGLRAVARTPFGDVAIYVVHLPSVRLGPTAGFNTTRRDDSARKLGAVLKAEPLSRLILIGDLNSTVDDRGLRPVSSQLTWPAADYALSWPAGAPVARIDQVMARGAKVISVRTLPRTTSDHLPIAAHVKV</sequence>
<evidence type="ECO:0000259" key="2">
    <source>
        <dbReference type="Pfam" id="PF03372"/>
    </source>
</evidence>
<comment type="caution">
    <text evidence="3">The sequence shown here is derived from an EMBL/GenBank/DDBJ whole genome shotgun (WGS) entry which is preliminary data.</text>
</comment>
<keyword evidence="4" id="KW-1185">Reference proteome</keyword>
<dbReference type="EMBL" id="BOPG01000093">
    <property type="protein sequence ID" value="GIJ63380.1"/>
    <property type="molecule type" value="Genomic_DNA"/>
</dbReference>
<accession>A0A8J3ZL07</accession>
<name>A0A8J3ZL07_9ACTN</name>
<evidence type="ECO:0000313" key="4">
    <source>
        <dbReference type="Proteomes" id="UP000612585"/>
    </source>
</evidence>
<dbReference type="Pfam" id="PF03372">
    <property type="entry name" value="Exo_endo_phos"/>
    <property type="match status" value="1"/>
</dbReference>
<feature type="domain" description="Endonuclease/exonuclease/phosphatase" evidence="2">
    <location>
        <begin position="99"/>
        <end position="298"/>
    </location>
</feature>
<reference evidence="3" key="1">
    <citation type="submission" date="2021-01" db="EMBL/GenBank/DDBJ databases">
        <title>Whole genome shotgun sequence of Virgisporangium aurantiacum NBRC 16421.</title>
        <authorList>
            <person name="Komaki H."/>
            <person name="Tamura T."/>
        </authorList>
    </citation>
    <scope>NUCLEOTIDE SEQUENCE</scope>
    <source>
        <strain evidence="3">NBRC 16421</strain>
    </source>
</reference>
<evidence type="ECO:0000313" key="3">
    <source>
        <dbReference type="EMBL" id="GIJ63380.1"/>
    </source>
</evidence>
<organism evidence="3 4">
    <name type="scientific">Virgisporangium aurantiacum</name>
    <dbReference type="NCBI Taxonomy" id="175570"/>
    <lineage>
        <taxon>Bacteria</taxon>
        <taxon>Bacillati</taxon>
        <taxon>Actinomycetota</taxon>
        <taxon>Actinomycetes</taxon>
        <taxon>Micromonosporales</taxon>
        <taxon>Micromonosporaceae</taxon>
        <taxon>Virgisporangium</taxon>
    </lineage>
</organism>
<dbReference type="InterPro" id="IPR005135">
    <property type="entry name" value="Endo/exonuclease/phosphatase"/>
</dbReference>
<dbReference type="SUPFAM" id="SSF56219">
    <property type="entry name" value="DNase I-like"/>
    <property type="match status" value="1"/>
</dbReference>
<protein>
    <recommendedName>
        <fullName evidence="2">Endonuclease/exonuclease/phosphatase domain-containing protein</fullName>
    </recommendedName>
</protein>
<dbReference type="GO" id="GO:0003824">
    <property type="term" value="F:catalytic activity"/>
    <property type="evidence" value="ECO:0007669"/>
    <property type="project" value="InterPro"/>
</dbReference>
<dbReference type="Gene3D" id="3.60.10.10">
    <property type="entry name" value="Endonuclease/exonuclease/phosphatase"/>
    <property type="match status" value="1"/>
</dbReference>
<keyword evidence="1" id="KW-1133">Transmembrane helix</keyword>
<dbReference type="AlphaFoldDB" id="A0A8J3ZL07"/>